<evidence type="ECO:0000313" key="2">
    <source>
        <dbReference type="Proteomes" id="UP001604336"/>
    </source>
</evidence>
<comment type="caution">
    <text evidence="1">The sequence shown here is derived from an EMBL/GenBank/DDBJ whole genome shotgun (WGS) entry which is preliminary data.</text>
</comment>
<name>A0ABD1W3B9_9LAMI</name>
<organism evidence="1 2">
    <name type="scientific">Abeliophyllum distichum</name>
    <dbReference type="NCBI Taxonomy" id="126358"/>
    <lineage>
        <taxon>Eukaryota</taxon>
        <taxon>Viridiplantae</taxon>
        <taxon>Streptophyta</taxon>
        <taxon>Embryophyta</taxon>
        <taxon>Tracheophyta</taxon>
        <taxon>Spermatophyta</taxon>
        <taxon>Magnoliopsida</taxon>
        <taxon>eudicotyledons</taxon>
        <taxon>Gunneridae</taxon>
        <taxon>Pentapetalae</taxon>
        <taxon>asterids</taxon>
        <taxon>lamiids</taxon>
        <taxon>Lamiales</taxon>
        <taxon>Oleaceae</taxon>
        <taxon>Forsythieae</taxon>
        <taxon>Abeliophyllum</taxon>
    </lineage>
</organism>
<protein>
    <submittedName>
        <fullName evidence="1">Uncharacterized protein</fullName>
    </submittedName>
</protein>
<proteinExistence type="predicted"/>
<dbReference type="AlphaFoldDB" id="A0ABD1W3B9"/>
<gene>
    <name evidence="1" type="ORF">Adt_04391</name>
</gene>
<evidence type="ECO:0000313" key="1">
    <source>
        <dbReference type="EMBL" id="KAL2543413.1"/>
    </source>
</evidence>
<reference evidence="2" key="1">
    <citation type="submission" date="2024-07" db="EMBL/GenBank/DDBJ databases">
        <title>Two chromosome-level genome assemblies of Korean endemic species Abeliophyllum distichum and Forsythia ovata (Oleaceae).</title>
        <authorList>
            <person name="Jang H."/>
        </authorList>
    </citation>
    <scope>NUCLEOTIDE SEQUENCE [LARGE SCALE GENOMIC DNA]</scope>
</reference>
<dbReference type="Proteomes" id="UP001604336">
    <property type="component" value="Unassembled WGS sequence"/>
</dbReference>
<accession>A0ABD1W3B9</accession>
<keyword evidence="2" id="KW-1185">Reference proteome</keyword>
<sequence>MVKPQKSINTELQINMASTRVKRMEAETSTSTCRDKKKSKEDDEILYILNLEVIQFVTTNEEKNEIYASRLFHKKQTTNEFGAVEDHNPKENGVDFDTFINENIGYGGTDFGVPFEDVIGSRAEDVNVGREVPFEDVIGLHVEDVEVGREDVDADDDYILVDDNIPNIPSKRLRKAAVFR</sequence>
<dbReference type="EMBL" id="JBFOLK010000001">
    <property type="protein sequence ID" value="KAL2543413.1"/>
    <property type="molecule type" value="Genomic_DNA"/>
</dbReference>